<comment type="caution">
    <text evidence="1">The sequence shown here is derived from an EMBL/GenBank/DDBJ whole genome shotgun (WGS) entry which is preliminary data.</text>
</comment>
<organism evidence="1 2">
    <name type="scientific">Pseudotamlana agarivorans</name>
    <dbReference type="NCBI Taxonomy" id="481183"/>
    <lineage>
        <taxon>Bacteria</taxon>
        <taxon>Pseudomonadati</taxon>
        <taxon>Bacteroidota</taxon>
        <taxon>Flavobacteriia</taxon>
        <taxon>Flavobacteriales</taxon>
        <taxon>Flavobacteriaceae</taxon>
        <taxon>Pseudotamlana</taxon>
    </lineage>
</organism>
<gene>
    <name evidence="1" type="ORF">KO493_03305</name>
</gene>
<sequence>MKKRCKLCIPIIVLGSMLILSACKENASAVSSIPEIEVIKSIKKDVPIEKEFVGQIYGFQDIPIRARVEGFLEGVHFNEGFPVKKGQLLYTIDSQPFVASVASMESVVAEAKTYLVNAENELARYKPLAKINAVSKSDLDAAQASRDAAISSVEAAQANLRMAQIDLSYTKILSPIDGLIGKTEARKGEFVGREPNPVILNVVSDIEKMRVEFFLTESEYLSLARHFELDMNLRDKVNRKNSKNNLTLILGDGTIYEEKGSVEFLGRNIDANTGSILVQASFSNKKGLLRPGMYAKVRVQFEIAKDAILVPQKCITEIQGQYFVYVIEEGNVVKSRTVKTGGRIGDLWLISEGVKENELIIIDGLQKVTSGMTINPVVTEFKSQISKTN</sequence>
<name>A0ACC5U5Y6_9FLAO</name>
<dbReference type="EMBL" id="JAHKPD010000008">
    <property type="protein sequence ID" value="MBU2949721.1"/>
    <property type="molecule type" value="Genomic_DNA"/>
</dbReference>
<reference evidence="1" key="1">
    <citation type="submission" date="2021-05" db="EMBL/GenBank/DDBJ databases">
        <title>Draft genomes of bacteria isolated from model marine particles.</title>
        <authorList>
            <person name="Datta M.S."/>
            <person name="Schwartzman J.A."/>
            <person name="Enke T.N."/>
            <person name="Saavedra J."/>
            <person name="Cermak N."/>
            <person name="Cordero O.X."/>
        </authorList>
    </citation>
    <scope>NUCLEOTIDE SEQUENCE</scope>
    <source>
        <strain evidence="1">I2M19</strain>
    </source>
</reference>
<keyword evidence="2" id="KW-1185">Reference proteome</keyword>
<accession>A0ACC5U5Y6</accession>
<dbReference type="Proteomes" id="UP001647509">
    <property type="component" value="Unassembled WGS sequence"/>
</dbReference>
<proteinExistence type="predicted"/>
<evidence type="ECO:0000313" key="1">
    <source>
        <dbReference type="EMBL" id="MBU2949721.1"/>
    </source>
</evidence>
<evidence type="ECO:0000313" key="2">
    <source>
        <dbReference type="Proteomes" id="UP001647509"/>
    </source>
</evidence>
<protein>
    <submittedName>
        <fullName evidence="1">Efflux RND transporter periplasmic adaptor subunit</fullName>
    </submittedName>
</protein>